<organism evidence="1 2">
    <name type="scientific">Acorus gramineus</name>
    <name type="common">Dwarf sweet flag</name>
    <dbReference type="NCBI Taxonomy" id="55184"/>
    <lineage>
        <taxon>Eukaryota</taxon>
        <taxon>Viridiplantae</taxon>
        <taxon>Streptophyta</taxon>
        <taxon>Embryophyta</taxon>
        <taxon>Tracheophyta</taxon>
        <taxon>Spermatophyta</taxon>
        <taxon>Magnoliopsida</taxon>
        <taxon>Liliopsida</taxon>
        <taxon>Acoraceae</taxon>
        <taxon>Acorus</taxon>
    </lineage>
</organism>
<reference evidence="1" key="2">
    <citation type="submission" date="2023-06" db="EMBL/GenBank/DDBJ databases">
        <authorList>
            <person name="Ma L."/>
            <person name="Liu K.-W."/>
            <person name="Li Z."/>
            <person name="Hsiao Y.-Y."/>
            <person name="Qi Y."/>
            <person name="Fu T."/>
            <person name="Tang G."/>
            <person name="Zhang D."/>
            <person name="Sun W.-H."/>
            <person name="Liu D.-K."/>
            <person name="Li Y."/>
            <person name="Chen G.-Z."/>
            <person name="Liu X.-D."/>
            <person name="Liao X.-Y."/>
            <person name="Jiang Y.-T."/>
            <person name="Yu X."/>
            <person name="Hao Y."/>
            <person name="Huang J."/>
            <person name="Zhao X.-W."/>
            <person name="Ke S."/>
            <person name="Chen Y.-Y."/>
            <person name="Wu W.-L."/>
            <person name="Hsu J.-L."/>
            <person name="Lin Y.-F."/>
            <person name="Huang M.-D."/>
            <person name="Li C.-Y."/>
            <person name="Huang L."/>
            <person name="Wang Z.-W."/>
            <person name="Zhao X."/>
            <person name="Zhong W.-Y."/>
            <person name="Peng D.-H."/>
            <person name="Ahmad S."/>
            <person name="Lan S."/>
            <person name="Zhang J.-S."/>
            <person name="Tsai W.-C."/>
            <person name="Van De Peer Y."/>
            <person name="Liu Z.-J."/>
        </authorList>
    </citation>
    <scope>NUCLEOTIDE SEQUENCE</scope>
    <source>
        <strain evidence="1">SCP</strain>
        <tissue evidence="1">Leaves</tissue>
    </source>
</reference>
<sequence>MECSTSSRTFNNSFGFAREEFLKSRIVKKEIGISIESVVYFDCVDLLILDVCNPVDNTRIKKLWVGTEPCIE</sequence>
<comment type="caution">
    <text evidence="1">The sequence shown here is derived from an EMBL/GenBank/DDBJ whole genome shotgun (WGS) entry which is preliminary data.</text>
</comment>
<gene>
    <name evidence="1" type="ORF">QJS04_geneDACA013605</name>
</gene>
<name>A0AAV9AHA4_ACOGR</name>
<protein>
    <submittedName>
        <fullName evidence="1">Uncharacterized protein</fullName>
    </submittedName>
</protein>
<dbReference type="Proteomes" id="UP001179952">
    <property type="component" value="Unassembled WGS sequence"/>
</dbReference>
<reference evidence="1" key="1">
    <citation type="journal article" date="2023" name="Nat. Commun.">
        <title>Diploid and tetraploid genomes of Acorus and the evolution of monocots.</title>
        <authorList>
            <person name="Ma L."/>
            <person name="Liu K.W."/>
            <person name="Li Z."/>
            <person name="Hsiao Y.Y."/>
            <person name="Qi Y."/>
            <person name="Fu T."/>
            <person name="Tang G.D."/>
            <person name="Zhang D."/>
            <person name="Sun W.H."/>
            <person name="Liu D.K."/>
            <person name="Li Y."/>
            <person name="Chen G.Z."/>
            <person name="Liu X.D."/>
            <person name="Liao X.Y."/>
            <person name="Jiang Y.T."/>
            <person name="Yu X."/>
            <person name="Hao Y."/>
            <person name="Huang J."/>
            <person name="Zhao X.W."/>
            <person name="Ke S."/>
            <person name="Chen Y.Y."/>
            <person name="Wu W.L."/>
            <person name="Hsu J.L."/>
            <person name="Lin Y.F."/>
            <person name="Huang M.D."/>
            <person name="Li C.Y."/>
            <person name="Huang L."/>
            <person name="Wang Z.W."/>
            <person name="Zhao X."/>
            <person name="Zhong W.Y."/>
            <person name="Peng D.H."/>
            <person name="Ahmad S."/>
            <person name="Lan S."/>
            <person name="Zhang J.S."/>
            <person name="Tsai W.C."/>
            <person name="Van de Peer Y."/>
            <person name="Liu Z.J."/>
        </authorList>
    </citation>
    <scope>NUCLEOTIDE SEQUENCE</scope>
    <source>
        <strain evidence="1">SCP</strain>
    </source>
</reference>
<accession>A0AAV9AHA4</accession>
<evidence type="ECO:0000313" key="1">
    <source>
        <dbReference type="EMBL" id="KAK1263700.1"/>
    </source>
</evidence>
<evidence type="ECO:0000313" key="2">
    <source>
        <dbReference type="Proteomes" id="UP001179952"/>
    </source>
</evidence>
<keyword evidence="2" id="KW-1185">Reference proteome</keyword>
<dbReference type="AlphaFoldDB" id="A0AAV9AHA4"/>
<dbReference type="EMBL" id="JAUJYN010000009">
    <property type="protein sequence ID" value="KAK1263700.1"/>
    <property type="molecule type" value="Genomic_DNA"/>
</dbReference>
<proteinExistence type="predicted"/>